<sequence length="104" mass="11747">MVITWFTLLASWNDPLFEPVAASYACRFTEMQHFIPELPLRQKRMDPSPISRNSKPCSISTSSKTPPTGRNSKPCSISTSSKTLRKRSFFLTLKYSTLLLCPSS</sequence>
<reference evidence="2 3" key="1">
    <citation type="journal article" date="2020" name="Mol. Biol. Evol.">
        <title>Distinct Expression and Methylation Patterns for Genes with Different Fates following a Single Whole-Genome Duplication in Flowering Plants.</title>
        <authorList>
            <person name="Shi T."/>
            <person name="Rahmani R.S."/>
            <person name="Gugger P.F."/>
            <person name="Wang M."/>
            <person name="Li H."/>
            <person name="Zhang Y."/>
            <person name="Li Z."/>
            <person name="Wang Q."/>
            <person name="Van de Peer Y."/>
            <person name="Marchal K."/>
            <person name="Chen J."/>
        </authorList>
    </citation>
    <scope>NUCLEOTIDE SEQUENCE [LARGE SCALE GENOMIC DNA]</scope>
    <source>
        <tissue evidence="2">Leaf</tissue>
    </source>
</reference>
<dbReference type="EMBL" id="DUZY01000004">
    <property type="protein sequence ID" value="DAD37346.1"/>
    <property type="molecule type" value="Genomic_DNA"/>
</dbReference>
<dbReference type="Proteomes" id="UP000607653">
    <property type="component" value="Unassembled WGS sequence"/>
</dbReference>
<proteinExistence type="predicted"/>
<evidence type="ECO:0000313" key="2">
    <source>
        <dbReference type="EMBL" id="DAD37346.1"/>
    </source>
</evidence>
<feature type="region of interest" description="Disordered" evidence="1">
    <location>
        <begin position="39"/>
        <end position="81"/>
    </location>
</feature>
<name>A0A822Z2Y7_NELNU</name>
<keyword evidence="3" id="KW-1185">Reference proteome</keyword>
<evidence type="ECO:0000313" key="3">
    <source>
        <dbReference type="Proteomes" id="UP000607653"/>
    </source>
</evidence>
<feature type="compositionally biased region" description="Polar residues" evidence="1">
    <location>
        <begin position="50"/>
        <end position="81"/>
    </location>
</feature>
<protein>
    <submittedName>
        <fullName evidence="2">Uncharacterized protein</fullName>
    </submittedName>
</protein>
<comment type="caution">
    <text evidence="2">The sequence shown here is derived from an EMBL/GenBank/DDBJ whole genome shotgun (WGS) entry which is preliminary data.</text>
</comment>
<organism evidence="2 3">
    <name type="scientific">Nelumbo nucifera</name>
    <name type="common">Sacred lotus</name>
    <dbReference type="NCBI Taxonomy" id="4432"/>
    <lineage>
        <taxon>Eukaryota</taxon>
        <taxon>Viridiplantae</taxon>
        <taxon>Streptophyta</taxon>
        <taxon>Embryophyta</taxon>
        <taxon>Tracheophyta</taxon>
        <taxon>Spermatophyta</taxon>
        <taxon>Magnoliopsida</taxon>
        <taxon>Proteales</taxon>
        <taxon>Nelumbonaceae</taxon>
        <taxon>Nelumbo</taxon>
    </lineage>
</organism>
<gene>
    <name evidence="2" type="ORF">HUJ06_007987</name>
</gene>
<dbReference type="AlphaFoldDB" id="A0A822Z2Y7"/>
<accession>A0A822Z2Y7</accession>
<evidence type="ECO:0000256" key="1">
    <source>
        <dbReference type="SAM" id="MobiDB-lite"/>
    </source>
</evidence>